<keyword evidence="4" id="KW-1003">Cell membrane</keyword>
<proteinExistence type="inferred from homology"/>
<evidence type="ECO:0000256" key="2">
    <source>
        <dbReference type="ARBA" id="ARBA00009212"/>
    </source>
</evidence>
<evidence type="ECO:0000256" key="7">
    <source>
        <dbReference type="ARBA" id="ARBA00023136"/>
    </source>
</evidence>
<feature type="transmembrane region" description="Helical" evidence="8">
    <location>
        <begin position="6"/>
        <end position="25"/>
    </location>
</feature>
<evidence type="ECO:0008006" key="11">
    <source>
        <dbReference type="Google" id="ProtNLM"/>
    </source>
</evidence>
<protein>
    <recommendedName>
        <fullName evidence="11">Cation:proton antiporter</fullName>
    </recommendedName>
</protein>
<evidence type="ECO:0000256" key="3">
    <source>
        <dbReference type="ARBA" id="ARBA00022448"/>
    </source>
</evidence>
<dbReference type="Pfam" id="PF04066">
    <property type="entry name" value="MrpF_PhaF"/>
    <property type="match status" value="1"/>
</dbReference>
<feature type="transmembrane region" description="Helical" evidence="8">
    <location>
        <begin position="58"/>
        <end position="79"/>
    </location>
</feature>
<reference evidence="9" key="1">
    <citation type="journal article" date="2019" name="Microbiol. Resour. Announc.">
        <title>Complete Genome Sequence of Rubrobacter xylanophilus Strain AA3-22, Isolated from Arima Onsen in Japan.</title>
        <authorList>
            <person name="Tomariguchi N."/>
            <person name="Miyazaki K."/>
        </authorList>
    </citation>
    <scope>NUCLEOTIDE SEQUENCE [LARGE SCALE GENOMIC DNA]</scope>
    <source>
        <strain evidence="9">AA3-22</strain>
    </source>
</reference>
<evidence type="ECO:0000256" key="8">
    <source>
        <dbReference type="SAM" id="Phobius"/>
    </source>
</evidence>
<dbReference type="InterPro" id="IPR007208">
    <property type="entry name" value="MrpF/PhaF-like"/>
</dbReference>
<evidence type="ECO:0000256" key="4">
    <source>
        <dbReference type="ARBA" id="ARBA00022475"/>
    </source>
</evidence>
<comment type="subcellular location">
    <subcellularLocation>
        <location evidence="1">Cell membrane</location>
        <topology evidence="1">Multi-pass membrane protein</topology>
    </subcellularLocation>
</comment>
<accession>A0A510HKR1</accession>
<sequence length="88" mass="9770">MHEAVFYAASVWMALLLLTSVYAVIRMPSTTGRILALDTLTLVMVGILVLFVDAFRTPYFLDAALILALLAFVGTVAAARYRSERRLF</sequence>
<name>A0A510HKR1_9ACTN</name>
<dbReference type="PANTHER" id="PTHR34702">
    <property type="entry name" value="NA(+)/H(+) ANTIPORTER SUBUNIT F1"/>
    <property type="match status" value="1"/>
</dbReference>
<keyword evidence="7 8" id="KW-0472">Membrane</keyword>
<dbReference type="Proteomes" id="UP000318065">
    <property type="component" value="Chromosome"/>
</dbReference>
<dbReference type="OrthoDB" id="9800226at2"/>
<dbReference type="GO" id="GO:0005886">
    <property type="term" value="C:plasma membrane"/>
    <property type="evidence" value="ECO:0007669"/>
    <property type="project" value="UniProtKB-SubCell"/>
</dbReference>
<evidence type="ECO:0000256" key="6">
    <source>
        <dbReference type="ARBA" id="ARBA00022989"/>
    </source>
</evidence>
<dbReference type="EMBL" id="AP019791">
    <property type="protein sequence ID" value="BBL80600.1"/>
    <property type="molecule type" value="Genomic_DNA"/>
</dbReference>
<dbReference type="GO" id="GO:0015385">
    <property type="term" value="F:sodium:proton antiporter activity"/>
    <property type="evidence" value="ECO:0007669"/>
    <property type="project" value="TreeGrafter"/>
</dbReference>
<organism evidence="9 10">
    <name type="scientific">Rubrobacter xylanophilus</name>
    <dbReference type="NCBI Taxonomy" id="49319"/>
    <lineage>
        <taxon>Bacteria</taxon>
        <taxon>Bacillati</taxon>
        <taxon>Actinomycetota</taxon>
        <taxon>Rubrobacteria</taxon>
        <taxon>Rubrobacterales</taxon>
        <taxon>Rubrobacteraceae</taxon>
        <taxon>Rubrobacter</taxon>
    </lineage>
</organism>
<gene>
    <name evidence="9" type="ORF">RxyAA322_24540</name>
</gene>
<keyword evidence="10" id="KW-1185">Reference proteome</keyword>
<evidence type="ECO:0000313" key="10">
    <source>
        <dbReference type="Proteomes" id="UP000318065"/>
    </source>
</evidence>
<evidence type="ECO:0000256" key="1">
    <source>
        <dbReference type="ARBA" id="ARBA00004651"/>
    </source>
</evidence>
<dbReference type="RefSeq" id="WP_143528589.1">
    <property type="nucleotide sequence ID" value="NZ_AP019791.1"/>
</dbReference>
<dbReference type="PANTHER" id="PTHR34702:SF1">
    <property type="entry name" value="NA(+)_H(+) ANTIPORTER SUBUNIT F"/>
    <property type="match status" value="1"/>
</dbReference>
<feature type="transmembrane region" description="Helical" evidence="8">
    <location>
        <begin position="34"/>
        <end position="52"/>
    </location>
</feature>
<keyword evidence="6 8" id="KW-1133">Transmembrane helix</keyword>
<keyword evidence="5 8" id="KW-0812">Transmembrane</keyword>
<evidence type="ECO:0000313" key="9">
    <source>
        <dbReference type="EMBL" id="BBL80600.1"/>
    </source>
</evidence>
<comment type="similarity">
    <text evidence="2">Belongs to the CPA3 antiporters (TC 2.A.63) subunit F family.</text>
</comment>
<dbReference type="AlphaFoldDB" id="A0A510HKR1"/>
<keyword evidence="3" id="KW-0813">Transport</keyword>
<evidence type="ECO:0000256" key="5">
    <source>
        <dbReference type="ARBA" id="ARBA00022692"/>
    </source>
</evidence>